<keyword evidence="7" id="KW-1185">Reference proteome</keyword>
<dbReference type="PANTHER" id="PTHR20938">
    <property type="entry name" value="INTEGRATOR COMPLEX SUBUNIT 4"/>
    <property type="match status" value="1"/>
</dbReference>
<dbReference type="InterPro" id="IPR057412">
    <property type="entry name" value="INTS4_C"/>
</dbReference>
<keyword evidence="2" id="KW-0539">Nucleus</keyword>
<feature type="domain" description="Integrator complex subunit 4/Protein SIEL C-terminal Ig-like" evidence="5">
    <location>
        <begin position="849"/>
        <end position="978"/>
    </location>
</feature>
<dbReference type="Pfam" id="PF25458">
    <property type="entry name" value="INTS4_C"/>
    <property type="match status" value="1"/>
</dbReference>
<gene>
    <name evidence="6" type="ORF">BSL78_18840</name>
</gene>
<sequence>MDEAKPPPIKIRISSKPSSAPSYSDLGTVSNSQDALKLLLELESKPPSKETQAENVIPALLEYYSKESNSAVRAKIVMMLADFSRTPGYDALPLAEDVLRLLAHEKSHKVMSELVKLLNVIGKALAGCTDLHQQLVKAAKENLDDSGHLVRCECLCLIGSLATSEMNIHEDTQEASTSLVLSVQDLLIITPSEGQKLSLSLYKSACAALKDDYEGVRIAALKLIWTLAHLYPEEMIELPRSGEEKESIRLVDDGFAQICDMVCTIGVIGVKNVLMFLDDGIAQILDMVCTIGMIGDKNVTMILDDGIVQILDMVNDLSVNVRAKAAGLLGSLHSVSVRFLEQTLDKKLMSQLRRKTTAHERQKEKYATGEWSSGQKWGDDAPREDVDPETISCINQGACGAFVHGLEDEFYEVRTAAVDSLCELATQSPSFAVLSLDFLVDMFNDEIEAVRLNAINSLRRISPHIVLREDQLEIVLSVLDDFSKEIREGLHEALCTIHLSTKSCLNRALQFLLRNLNKYPQDRLSIWNCLKHLGSSHPNLTHSLVPELLGTHPFFDTPEPDMDDPAYIAVMILIFNSTVKSPTMVSLFPDYALRHYSYLRDSIPDLVPAVTHISQAHSPARGLSDVGADQDLDTLLQSILSKVKNLEQMEPRSADDLRQLTICDLQRIGELHPRLAASAEYAALYLRCQLLLSKASNSDQMSLPLNLTSQQNEETTLAAVEKVLEMTFKLQHLFIGSSLEEQASIFQARLRAWTLQLIVRLREAMVGGSKKHAPTRLCEEYLKKLQLVQRHFSLHQLKPDSFTRALFSEMHKFDPSKSGILSKFLPSLLLHHPLPALSLSNMICRSKVTILEPAGGSDNPHRFTARLTLSVPLDVMVENVEDIHRIQFMVKFPDSEVQLFNPRLSDFRQLGPMKYRILTEIYLTHGLWSEPCQIDLSVVMMYTPKNLQKTATTNANNTSEKRTIPLCEPVKVFLMPKPPKRL</sequence>
<dbReference type="GO" id="GO:0016180">
    <property type="term" value="P:snRNA processing"/>
    <property type="evidence" value="ECO:0007669"/>
    <property type="project" value="TreeGrafter"/>
</dbReference>
<dbReference type="OrthoDB" id="18190at2759"/>
<feature type="region of interest" description="Disordered" evidence="3">
    <location>
        <begin position="359"/>
        <end position="382"/>
    </location>
</feature>
<dbReference type="GO" id="GO:0032039">
    <property type="term" value="C:integrator complex"/>
    <property type="evidence" value="ECO:0007669"/>
    <property type="project" value="TreeGrafter"/>
</dbReference>
<protein>
    <submittedName>
        <fullName evidence="6">Putative integrator complex subunit 4</fullName>
    </submittedName>
</protein>
<evidence type="ECO:0000313" key="7">
    <source>
        <dbReference type="Proteomes" id="UP000230750"/>
    </source>
</evidence>
<evidence type="ECO:0000256" key="3">
    <source>
        <dbReference type="SAM" id="MobiDB-lite"/>
    </source>
</evidence>
<evidence type="ECO:0000313" key="6">
    <source>
        <dbReference type="EMBL" id="PIK44302.1"/>
    </source>
</evidence>
<dbReference type="EMBL" id="MRZV01000785">
    <property type="protein sequence ID" value="PIK44302.1"/>
    <property type="molecule type" value="Genomic_DNA"/>
</dbReference>
<dbReference type="InterPro" id="IPR016024">
    <property type="entry name" value="ARM-type_fold"/>
</dbReference>
<dbReference type="SUPFAM" id="SSF48371">
    <property type="entry name" value="ARM repeat"/>
    <property type="match status" value="1"/>
</dbReference>
<organism evidence="6 7">
    <name type="scientific">Stichopus japonicus</name>
    <name type="common">Sea cucumber</name>
    <dbReference type="NCBI Taxonomy" id="307972"/>
    <lineage>
        <taxon>Eukaryota</taxon>
        <taxon>Metazoa</taxon>
        <taxon>Echinodermata</taxon>
        <taxon>Eleutherozoa</taxon>
        <taxon>Echinozoa</taxon>
        <taxon>Holothuroidea</taxon>
        <taxon>Aspidochirotacea</taxon>
        <taxon>Aspidochirotida</taxon>
        <taxon>Stichopodidae</taxon>
        <taxon>Apostichopus</taxon>
    </lineage>
</organism>
<evidence type="ECO:0000256" key="1">
    <source>
        <dbReference type="ARBA" id="ARBA00004123"/>
    </source>
</evidence>
<dbReference type="Gene3D" id="1.25.10.10">
    <property type="entry name" value="Leucine-rich Repeat Variant"/>
    <property type="match status" value="2"/>
</dbReference>
<dbReference type="Proteomes" id="UP000230750">
    <property type="component" value="Unassembled WGS sequence"/>
</dbReference>
<accession>A0A2G8K8I5</accession>
<name>A0A2G8K8I5_STIJA</name>
<evidence type="ECO:0000259" key="5">
    <source>
        <dbReference type="Pfam" id="PF25458"/>
    </source>
</evidence>
<evidence type="ECO:0000256" key="2">
    <source>
        <dbReference type="ARBA" id="ARBA00023242"/>
    </source>
</evidence>
<dbReference type="AlphaFoldDB" id="A0A2G8K8I5"/>
<comment type="subcellular location">
    <subcellularLocation>
        <location evidence="1">Nucleus</location>
    </subcellularLocation>
</comment>
<dbReference type="InterPro" id="IPR056235">
    <property type="entry name" value="INTS4_8HBD"/>
</dbReference>
<dbReference type="FunFam" id="1.25.10.10:FF:000728">
    <property type="entry name" value="Blast:Integrator complex subunit 4"/>
    <property type="match status" value="1"/>
</dbReference>
<evidence type="ECO:0000259" key="4">
    <source>
        <dbReference type="Pfam" id="PF24493"/>
    </source>
</evidence>
<feature type="domain" description="INTS4 8 helical bundle" evidence="4">
    <location>
        <begin position="635"/>
        <end position="841"/>
    </location>
</feature>
<feature type="compositionally biased region" description="Low complexity" evidence="3">
    <location>
        <begin position="10"/>
        <end position="22"/>
    </location>
</feature>
<reference evidence="6 7" key="1">
    <citation type="journal article" date="2017" name="PLoS Biol.">
        <title>The sea cucumber genome provides insights into morphological evolution and visceral regeneration.</title>
        <authorList>
            <person name="Zhang X."/>
            <person name="Sun L."/>
            <person name="Yuan J."/>
            <person name="Sun Y."/>
            <person name="Gao Y."/>
            <person name="Zhang L."/>
            <person name="Li S."/>
            <person name="Dai H."/>
            <person name="Hamel J.F."/>
            <person name="Liu C."/>
            <person name="Yu Y."/>
            <person name="Liu S."/>
            <person name="Lin W."/>
            <person name="Guo K."/>
            <person name="Jin S."/>
            <person name="Xu P."/>
            <person name="Storey K.B."/>
            <person name="Huan P."/>
            <person name="Zhang T."/>
            <person name="Zhou Y."/>
            <person name="Zhang J."/>
            <person name="Lin C."/>
            <person name="Li X."/>
            <person name="Xing L."/>
            <person name="Huo D."/>
            <person name="Sun M."/>
            <person name="Wang L."/>
            <person name="Mercier A."/>
            <person name="Li F."/>
            <person name="Yang H."/>
            <person name="Xiang J."/>
        </authorList>
    </citation>
    <scope>NUCLEOTIDE SEQUENCE [LARGE SCALE GENOMIC DNA]</scope>
    <source>
        <strain evidence="6">Shaxun</strain>
        <tissue evidence="6">Muscle</tissue>
    </source>
</reference>
<dbReference type="InterPro" id="IPR011989">
    <property type="entry name" value="ARM-like"/>
</dbReference>
<proteinExistence type="predicted"/>
<dbReference type="PANTHER" id="PTHR20938:SF0">
    <property type="entry name" value="INTEGRATOR COMPLEX SUBUNIT 4"/>
    <property type="match status" value="1"/>
</dbReference>
<comment type="caution">
    <text evidence="6">The sequence shown here is derived from an EMBL/GenBank/DDBJ whole genome shotgun (WGS) entry which is preliminary data.</text>
</comment>
<dbReference type="STRING" id="307972.A0A2G8K8I5"/>
<feature type="region of interest" description="Disordered" evidence="3">
    <location>
        <begin position="1"/>
        <end position="28"/>
    </location>
</feature>
<dbReference type="Pfam" id="PF24493">
    <property type="entry name" value="INTS4_8HBD"/>
    <property type="match status" value="1"/>
</dbReference>